<gene>
    <name evidence="1" type="ORF">MJG53_016094</name>
</gene>
<protein>
    <submittedName>
        <fullName evidence="1">Uncharacterized protein</fullName>
    </submittedName>
</protein>
<accession>A0ACB9UAT4</accession>
<proteinExistence type="predicted"/>
<organism evidence="1 2">
    <name type="scientific">Ovis ammon polii x Ovis aries</name>
    <dbReference type="NCBI Taxonomy" id="2918886"/>
    <lineage>
        <taxon>Eukaryota</taxon>
        <taxon>Metazoa</taxon>
        <taxon>Chordata</taxon>
        <taxon>Craniata</taxon>
        <taxon>Vertebrata</taxon>
        <taxon>Euteleostomi</taxon>
        <taxon>Mammalia</taxon>
        <taxon>Eutheria</taxon>
        <taxon>Laurasiatheria</taxon>
        <taxon>Artiodactyla</taxon>
        <taxon>Ruminantia</taxon>
        <taxon>Pecora</taxon>
        <taxon>Bovidae</taxon>
        <taxon>Caprinae</taxon>
        <taxon>Ovis</taxon>
    </lineage>
</organism>
<dbReference type="Proteomes" id="UP001057279">
    <property type="component" value="Linkage Group LG20"/>
</dbReference>
<dbReference type="EMBL" id="CM043045">
    <property type="protein sequence ID" value="KAI4563520.1"/>
    <property type="molecule type" value="Genomic_DNA"/>
</dbReference>
<keyword evidence="2" id="KW-1185">Reference proteome</keyword>
<evidence type="ECO:0000313" key="1">
    <source>
        <dbReference type="EMBL" id="KAI4563520.1"/>
    </source>
</evidence>
<name>A0ACB9UAT4_9CETA</name>
<evidence type="ECO:0000313" key="2">
    <source>
        <dbReference type="Proteomes" id="UP001057279"/>
    </source>
</evidence>
<comment type="caution">
    <text evidence="1">The sequence shown here is derived from an EMBL/GenBank/DDBJ whole genome shotgun (WGS) entry which is preliminary data.</text>
</comment>
<reference evidence="1" key="1">
    <citation type="submission" date="2022-03" db="EMBL/GenBank/DDBJ databases">
        <title>Genomic analyses of argali, domestic sheep and their hybrids provide insights into chromosomal evolution, heterosis and genetic basis of agronomic traits.</title>
        <authorList>
            <person name="Li M."/>
        </authorList>
    </citation>
    <scope>NUCLEOTIDE SEQUENCE</scope>
    <source>
        <strain evidence="1">F1 hybrid</strain>
    </source>
</reference>
<sequence>MAAGGRGLRPQLLLLSGLLALGPGALAAKLNIPKVLLPFTRATRVNFTLEASEGCYRWSSTRPEVASIEPLGLDEQQCSRRAVVQARLSQPARLTSIIFAEDITTGQVLRCDAIVDLIHGIQIVSTTRELYLEDAPLELKIQALDSEGNTFSTLAGLVFDWTIVKDTEADGYSDTHNALRRVAYVPLSIRLGLVRGGAGLQLFWSVGILTVPHGGHWPHPGRSRLHQGRRGSVSDARTLSGLSTRFFSSILTFLESTYIPPSYISEMEKAAKQGDTILVSGLKTGSSKLKARIQEAVYKNVHPAEVRLLVLENILLNPAHDVYLLVGTSIRYSVQKIRQGKITELSMPSDQYELQLLNNVWDPQGAPGRPVAVLAQDTSTVTAVQLGQSSLVLGHKSIRMQGASRLPNSTIYVVEPGYLGFTVHPGGRWVLETGRLYEVTVEVLDKSGNRVYLSDNIRIDTVLPAEFFEVLASSQNGSYHHVRVTKRGQTVIEAALTSVVDQASWHLPGPPLGPLQAEMSTQGGPELEESGPQELSAVTEFLNSPHPGFERPVGFGGSRFY</sequence>